<evidence type="ECO:0000313" key="3">
    <source>
        <dbReference type="EMBL" id="CAD7002988.1"/>
    </source>
</evidence>
<dbReference type="AlphaFoldDB" id="A0A811UXE0"/>
<dbReference type="Proteomes" id="UP000606786">
    <property type="component" value="Unassembled WGS sequence"/>
</dbReference>
<feature type="non-terminal residue" evidence="3">
    <location>
        <position position="1"/>
    </location>
</feature>
<reference evidence="3" key="1">
    <citation type="submission" date="2020-11" db="EMBL/GenBank/DDBJ databases">
        <authorList>
            <person name="Whitehead M."/>
        </authorList>
    </citation>
    <scope>NUCLEOTIDE SEQUENCE</scope>
    <source>
        <strain evidence="3">EGII</strain>
    </source>
</reference>
<organism evidence="3 4">
    <name type="scientific">Ceratitis capitata</name>
    <name type="common">Mediterranean fruit fly</name>
    <name type="synonym">Tephritis capitata</name>
    <dbReference type="NCBI Taxonomy" id="7213"/>
    <lineage>
        <taxon>Eukaryota</taxon>
        <taxon>Metazoa</taxon>
        <taxon>Ecdysozoa</taxon>
        <taxon>Arthropoda</taxon>
        <taxon>Hexapoda</taxon>
        <taxon>Insecta</taxon>
        <taxon>Pterygota</taxon>
        <taxon>Neoptera</taxon>
        <taxon>Endopterygota</taxon>
        <taxon>Diptera</taxon>
        <taxon>Brachycera</taxon>
        <taxon>Muscomorpha</taxon>
        <taxon>Tephritoidea</taxon>
        <taxon>Tephritidae</taxon>
        <taxon>Ceratitis</taxon>
        <taxon>Ceratitis</taxon>
    </lineage>
</organism>
<accession>A0A811UXE0</accession>
<gene>
    <name evidence="3" type="ORF">CCAP1982_LOCUS11451</name>
</gene>
<name>A0A811UXE0_CERCA</name>
<evidence type="ECO:0000256" key="1">
    <source>
        <dbReference type="SAM" id="MobiDB-lite"/>
    </source>
</evidence>
<proteinExistence type="predicted"/>
<dbReference type="EMBL" id="CAJHJT010000034">
    <property type="protein sequence ID" value="CAD7002988.1"/>
    <property type="molecule type" value="Genomic_DNA"/>
</dbReference>
<keyword evidence="2" id="KW-1133">Transmembrane helix</keyword>
<feature type="transmembrane region" description="Helical" evidence="2">
    <location>
        <begin position="33"/>
        <end position="52"/>
    </location>
</feature>
<keyword evidence="4" id="KW-1185">Reference proteome</keyword>
<keyword evidence="2" id="KW-0472">Membrane</keyword>
<evidence type="ECO:0000313" key="4">
    <source>
        <dbReference type="Proteomes" id="UP000606786"/>
    </source>
</evidence>
<keyword evidence="2" id="KW-0812">Transmembrane</keyword>
<comment type="caution">
    <text evidence="3">The sequence shown here is derived from an EMBL/GenBank/DDBJ whole genome shotgun (WGS) entry which is preliminary data.</text>
</comment>
<evidence type="ECO:0000256" key="2">
    <source>
        <dbReference type="SAM" id="Phobius"/>
    </source>
</evidence>
<sequence>MQFAKGSDGDGGDGGDSDGTHLVQQRKENLRTYRCSACSYICIYWLLALVVANSDGGGLSLWKLASQWKTLMSGDCGVALQ</sequence>
<protein>
    <submittedName>
        <fullName evidence="3">(Mediterranean fruit fly) hypothetical protein</fullName>
    </submittedName>
</protein>
<feature type="region of interest" description="Disordered" evidence="1">
    <location>
        <begin position="1"/>
        <end position="21"/>
    </location>
</feature>